<feature type="region of interest" description="Disordered" evidence="4">
    <location>
        <begin position="225"/>
        <end position="363"/>
    </location>
</feature>
<accession>A0A7S4PDM5</accession>
<sequence>MPEEMMKESARLKTFESIIWPHNNTPLTPQRLAAAGFYAAPTSKAPDRVVCFACENALTNWDPTDDPWLEHQTWYPQCPFVQGRSTGNVPLAKDAAAAPILSFPPAKMDPKANNAVAEAAPPAGGPVEPPLMFDSGKQNVARKGASSNAGNKLFSVAKKGLNNYIQSLQSTSTKAADSEEGGKDIVFRGSSKAKNAPEQEPGTDPISPASQVLAMWHDAIETSDISAHQRSSQQKSAHSQSTYHHQRHTFQGSQLQDYPSAGQAHEKGTLDSPLAGKVQDGWERPVISAESERDGNRTLRNQHDHTKHHHHHHPHIQRETNASNRTKNAEAHGAQEDAFVQKSSQEKNGQEKSLNGARERELVSQKIQSAMDEVTRFLSHQQNEMMERMETKMKTVHQRVEALNSNMSKLGTSWAEAKEKEISSTHERLRKLKGEEKSLVERIEKLQEEMKKHSSDLAKVRRMDDTMRRAHAELAATREEEESLRQELQELKEEVSSKAQQRLLLQSEVVDLKDTVNRRKTEIDVMETKLRELAERESKLRALELDVRSRESSLAERETRVKAREEWVAKRDGQVKAVEAVLLAREKKVGARSASCTCSPLPSPPLFSFPPPLPVDLVPP</sequence>
<dbReference type="Gene3D" id="1.10.1170.10">
    <property type="entry name" value="Inhibitor Of Apoptosis Protein (2mihbC-IAP-1), Chain A"/>
    <property type="match status" value="1"/>
</dbReference>
<feature type="compositionally biased region" description="Pro residues" evidence="4">
    <location>
        <begin position="601"/>
        <end position="620"/>
    </location>
</feature>
<dbReference type="PROSITE" id="PS50143">
    <property type="entry name" value="BIR_REPEAT_2"/>
    <property type="match status" value="1"/>
</dbReference>
<dbReference type="AlphaFoldDB" id="A0A7S4PDM5"/>
<protein>
    <submittedName>
        <fullName evidence="5">Uncharacterized protein</fullName>
    </submittedName>
</protein>
<feature type="compositionally biased region" description="Basic and acidic residues" evidence="4">
    <location>
        <begin position="290"/>
        <end position="304"/>
    </location>
</feature>
<dbReference type="Pfam" id="PF00653">
    <property type="entry name" value="BIR"/>
    <property type="match status" value="1"/>
</dbReference>
<evidence type="ECO:0000256" key="4">
    <source>
        <dbReference type="SAM" id="MobiDB-lite"/>
    </source>
</evidence>
<dbReference type="InterPro" id="IPR051190">
    <property type="entry name" value="Baculoviral_IAP"/>
</dbReference>
<evidence type="ECO:0000256" key="1">
    <source>
        <dbReference type="ARBA" id="ARBA00022723"/>
    </source>
</evidence>
<keyword evidence="2" id="KW-0862">Zinc</keyword>
<evidence type="ECO:0000256" key="2">
    <source>
        <dbReference type="ARBA" id="ARBA00022833"/>
    </source>
</evidence>
<organism evidence="5">
    <name type="scientific">Guillardia theta</name>
    <name type="common">Cryptophyte</name>
    <name type="synonym">Cryptomonas phi</name>
    <dbReference type="NCBI Taxonomy" id="55529"/>
    <lineage>
        <taxon>Eukaryota</taxon>
        <taxon>Cryptophyceae</taxon>
        <taxon>Pyrenomonadales</taxon>
        <taxon>Geminigeraceae</taxon>
        <taxon>Guillardia</taxon>
    </lineage>
</organism>
<gene>
    <name evidence="5" type="ORF">GTHE00462_LOCUS33579</name>
</gene>
<feature type="compositionally biased region" description="Basic residues" evidence="4">
    <location>
        <begin position="305"/>
        <end position="315"/>
    </location>
</feature>
<dbReference type="PANTHER" id="PTHR46771:SF5">
    <property type="entry name" value="DETERIN"/>
    <property type="match status" value="1"/>
</dbReference>
<feature type="coiled-coil region" evidence="3">
    <location>
        <begin position="386"/>
        <end position="546"/>
    </location>
</feature>
<keyword evidence="3" id="KW-0175">Coiled coil</keyword>
<dbReference type="SUPFAM" id="SSF57924">
    <property type="entry name" value="Inhibitor of apoptosis (IAP) repeat"/>
    <property type="match status" value="1"/>
</dbReference>
<evidence type="ECO:0000256" key="3">
    <source>
        <dbReference type="SAM" id="Coils"/>
    </source>
</evidence>
<dbReference type="InterPro" id="IPR001370">
    <property type="entry name" value="BIR_rpt"/>
</dbReference>
<dbReference type="GO" id="GO:0046872">
    <property type="term" value="F:metal ion binding"/>
    <property type="evidence" value="ECO:0007669"/>
    <property type="project" value="UniProtKB-KW"/>
</dbReference>
<dbReference type="CDD" id="cd00022">
    <property type="entry name" value="BIR"/>
    <property type="match status" value="1"/>
</dbReference>
<keyword evidence="1" id="KW-0479">Metal-binding</keyword>
<feature type="region of interest" description="Disordered" evidence="4">
    <location>
        <begin position="593"/>
        <end position="620"/>
    </location>
</feature>
<proteinExistence type="predicted"/>
<dbReference type="PANTHER" id="PTHR46771">
    <property type="entry name" value="DETERIN"/>
    <property type="match status" value="1"/>
</dbReference>
<feature type="compositionally biased region" description="Polar residues" evidence="4">
    <location>
        <begin position="225"/>
        <end position="257"/>
    </location>
</feature>
<name>A0A7S4PDM5_GUITH</name>
<reference evidence="5" key="1">
    <citation type="submission" date="2021-01" db="EMBL/GenBank/DDBJ databases">
        <authorList>
            <person name="Corre E."/>
            <person name="Pelletier E."/>
            <person name="Niang G."/>
            <person name="Scheremetjew M."/>
            <person name="Finn R."/>
            <person name="Kale V."/>
            <person name="Holt S."/>
            <person name="Cochrane G."/>
            <person name="Meng A."/>
            <person name="Brown T."/>
            <person name="Cohen L."/>
        </authorList>
    </citation>
    <scope>NUCLEOTIDE SEQUENCE</scope>
    <source>
        <strain evidence="5">CCMP 2712</strain>
    </source>
</reference>
<dbReference type="EMBL" id="HBKN01042896">
    <property type="protein sequence ID" value="CAE2331619.1"/>
    <property type="molecule type" value="Transcribed_RNA"/>
</dbReference>
<evidence type="ECO:0000313" key="5">
    <source>
        <dbReference type="EMBL" id="CAE2331619.1"/>
    </source>
</evidence>
<dbReference type="SMART" id="SM00238">
    <property type="entry name" value="BIR"/>
    <property type="match status" value="1"/>
</dbReference>